<keyword evidence="11 15" id="KW-0520">NAD</keyword>
<dbReference type="GO" id="GO:0016651">
    <property type="term" value="F:oxidoreductase activity, acting on NAD(P)H"/>
    <property type="evidence" value="ECO:0007669"/>
    <property type="project" value="InterPro"/>
</dbReference>
<keyword evidence="10 15" id="KW-1133">Transmembrane helix</keyword>
<evidence type="ECO:0000256" key="5">
    <source>
        <dbReference type="ARBA" id="ARBA00022448"/>
    </source>
</evidence>
<comment type="similarity">
    <text evidence="2 15">Belongs to the complex I subunit 4L family.</text>
</comment>
<dbReference type="EC" id="7.1.1.2" evidence="3 15"/>
<keyword evidence="12 15" id="KW-0830">Ubiquinone</keyword>
<keyword evidence="15" id="KW-0999">Mitochondrion inner membrane</keyword>
<name>A0A6H1PGJ1_9MOLL</name>
<dbReference type="AlphaFoldDB" id="A0A6H1PGJ1"/>
<keyword evidence="14 15" id="KW-0472">Membrane</keyword>
<evidence type="ECO:0000256" key="8">
    <source>
        <dbReference type="ARBA" id="ARBA00022967"/>
    </source>
</evidence>
<dbReference type="GO" id="GO:0030964">
    <property type="term" value="C:NADH dehydrogenase complex"/>
    <property type="evidence" value="ECO:0007669"/>
    <property type="project" value="TreeGrafter"/>
</dbReference>
<protein>
    <recommendedName>
        <fullName evidence="4 15">NADH-ubiquinone oxidoreductase chain 4L</fullName>
        <ecNumber evidence="3 15">7.1.1.2</ecNumber>
    </recommendedName>
</protein>
<sequence>MMSFNLPMFNISILLMFLAFLSFCLQRKHLLNVLLCLEMIILSLFMMMVSLMELLSNEGLTVFIFLTMAACEASIGLAMLVVLIRNYGNDYVSSLSTHKC</sequence>
<dbReference type="InterPro" id="IPR039428">
    <property type="entry name" value="NUOK/Mnh_C1-like"/>
</dbReference>
<evidence type="ECO:0000256" key="7">
    <source>
        <dbReference type="ARBA" id="ARBA00022692"/>
    </source>
</evidence>
<evidence type="ECO:0000256" key="9">
    <source>
        <dbReference type="ARBA" id="ARBA00022982"/>
    </source>
</evidence>
<evidence type="ECO:0000313" key="16">
    <source>
        <dbReference type="EMBL" id="QIZ12658.1"/>
    </source>
</evidence>
<accession>A0A6H1PGJ1</accession>
<evidence type="ECO:0000256" key="1">
    <source>
        <dbReference type="ARBA" id="ARBA00004225"/>
    </source>
</evidence>
<geneLocation type="mitochondrion" evidence="16"/>
<keyword evidence="5 15" id="KW-0813">Transport</keyword>
<comment type="function">
    <text evidence="15">Core subunit of the mitochondrial membrane respiratory chain NADH dehydrogenase (Complex I) which catalyzes electron transfer from NADH through the respiratory chain, using ubiquinone as an electron acceptor.</text>
</comment>
<keyword evidence="8 15" id="KW-1278">Translocase</keyword>
<comment type="subcellular location">
    <subcellularLocation>
        <location evidence="15">Mitochondrion inner membrane</location>
        <topology evidence="15">Multi-pass membrane protein</topology>
    </subcellularLocation>
    <subcellularLocation>
        <location evidence="1">Mitochondrion membrane</location>
        <topology evidence="1">Multi-pass membrane protein</topology>
    </subcellularLocation>
</comment>
<keyword evidence="9 15" id="KW-0249">Electron transport</keyword>
<organism evidence="16">
    <name type="scientific">Callochiton steinenii</name>
    <dbReference type="NCBI Taxonomy" id="2719128"/>
    <lineage>
        <taxon>Eukaryota</taxon>
        <taxon>Metazoa</taxon>
        <taxon>Spiralia</taxon>
        <taxon>Lophotrochozoa</taxon>
        <taxon>Mollusca</taxon>
        <taxon>Polyplacophora</taxon>
        <taxon>Neoloricata</taxon>
        <taxon>Chitonida</taxon>
        <taxon>Chitonina</taxon>
        <taxon>Callochitonidae</taxon>
        <taxon>Callochiton</taxon>
    </lineage>
</organism>
<evidence type="ECO:0000256" key="6">
    <source>
        <dbReference type="ARBA" id="ARBA00022660"/>
    </source>
</evidence>
<dbReference type="InterPro" id="IPR001133">
    <property type="entry name" value="NADH_UbQ_OxRdtase_chain4L/K"/>
</dbReference>
<feature type="transmembrane region" description="Helical" evidence="15">
    <location>
        <begin position="30"/>
        <end position="51"/>
    </location>
</feature>
<evidence type="ECO:0000256" key="2">
    <source>
        <dbReference type="ARBA" id="ARBA00010519"/>
    </source>
</evidence>
<evidence type="ECO:0000256" key="15">
    <source>
        <dbReference type="RuleBase" id="RU004419"/>
    </source>
</evidence>
<comment type="catalytic activity">
    <reaction evidence="15">
        <text>a ubiquinone + NADH + 5 H(+)(in) = a ubiquinol + NAD(+) + 4 H(+)(out)</text>
        <dbReference type="Rhea" id="RHEA:29091"/>
        <dbReference type="Rhea" id="RHEA-COMP:9565"/>
        <dbReference type="Rhea" id="RHEA-COMP:9566"/>
        <dbReference type="ChEBI" id="CHEBI:15378"/>
        <dbReference type="ChEBI" id="CHEBI:16389"/>
        <dbReference type="ChEBI" id="CHEBI:17976"/>
        <dbReference type="ChEBI" id="CHEBI:57540"/>
        <dbReference type="ChEBI" id="CHEBI:57945"/>
        <dbReference type="EC" id="7.1.1.2"/>
    </reaction>
</comment>
<dbReference type="GO" id="GO:0005743">
    <property type="term" value="C:mitochondrial inner membrane"/>
    <property type="evidence" value="ECO:0007669"/>
    <property type="project" value="UniProtKB-SubCell"/>
</dbReference>
<dbReference type="EMBL" id="MN864061">
    <property type="protein sequence ID" value="QIZ12658.1"/>
    <property type="molecule type" value="Genomic_DNA"/>
</dbReference>
<keyword evidence="6 15" id="KW-0679">Respiratory chain</keyword>
<evidence type="ECO:0000256" key="10">
    <source>
        <dbReference type="ARBA" id="ARBA00022989"/>
    </source>
</evidence>
<feature type="transmembrane region" description="Helical" evidence="15">
    <location>
        <begin position="6"/>
        <end position="23"/>
    </location>
</feature>
<dbReference type="Gene3D" id="1.10.287.3510">
    <property type="match status" value="1"/>
</dbReference>
<dbReference type="GO" id="GO:0042773">
    <property type="term" value="P:ATP synthesis coupled electron transport"/>
    <property type="evidence" value="ECO:0007669"/>
    <property type="project" value="UniProtKB-UniRule"/>
</dbReference>
<evidence type="ECO:0000256" key="12">
    <source>
        <dbReference type="ARBA" id="ARBA00023075"/>
    </source>
</evidence>
<evidence type="ECO:0000256" key="11">
    <source>
        <dbReference type="ARBA" id="ARBA00023027"/>
    </source>
</evidence>
<proteinExistence type="inferred from homology"/>
<evidence type="ECO:0000256" key="3">
    <source>
        <dbReference type="ARBA" id="ARBA00012944"/>
    </source>
</evidence>
<dbReference type="PANTHER" id="PTHR11434:SF0">
    <property type="entry name" value="NADH-UBIQUINONE OXIDOREDUCTASE CHAIN 4L"/>
    <property type="match status" value="1"/>
</dbReference>
<feature type="transmembrane region" description="Helical" evidence="15">
    <location>
        <begin position="63"/>
        <end position="84"/>
    </location>
</feature>
<gene>
    <name evidence="16" type="primary">ND4L</name>
</gene>
<keyword evidence="13 15" id="KW-0496">Mitochondrion</keyword>
<reference evidence="16" key="1">
    <citation type="journal article" date="2020" name="BMC Evol. Biol.">
        <title>A mitogenomic phylogeny of chitons (Mollusca: Polyplacophora).</title>
        <authorList>
            <person name="Irisarri I."/>
            <person name="Uribe J.E."/>
            <person name="Eernisse D.J."/>
            <person name="Zardoya R."/>
        </authorList>
    </citation>
    <scope>NUCLEOTIDE SEQUENCE</scope>
</reference>
<evidence type="ECO:0000256" key="13">
    <source>
        <dbReference type="ARBA" id="ARBA00023128"/>
    </source>
</evidence>
<evidence type="ECO:0000256" key="14">
    <source>
        <dbReference type="ARBA" id="ARBA00023136"/>
    </source>
</evidence>
<keyword evidence="7 15" id="KW-0812">Transmembrane</keyword>
<dbReference type="Pfam" id="PF00420">
    <property type="entry name" value="Oxidored_q2"/>
    <property type="match status" value="1"/>
</dbReference>
<dbReference type="GO" id="GO:0008137">
    <property type="term" value="F:NADH dehydrogenase (ubiquinone) activity"/>
    <property type="evidence" value="ECO:0007669"/>
    <property type="project" value="UniProtKB-EC"/>
</dbReference>
<evidence type="ECO:0000256" key="4">
    <source>
        <dbReference type="ARBA" id="ARBA00016612"/>
    </source>
</evidence>
<dbReference type="PANTHER" id="PTHR11434">
    <property type="entry name" value="NADH-UBIQUINONE OXIDOREDUCTASE SUBUNIT ND4L"/>
    <property type="match status" value="1"/>
</dbReference>